<dbReference type="PANTHER" id="PTHR47186:SF3">
    <property type="entry name" value="OS09G0267800 PROTEIN"/>
    <property type="match status" value="1"/>
</dbReference>
<evidence type="ECO:0000313" key="1">
    <source>
        <dbReference type="EMBL" id="KAI3923749.1"/>
    </source>
</evidence>
<dbReference type="AlphaFoldDB" id="A0AAD4SVW9"/>
<feature type="non-terminal residue" evidence="1">
    <location>
        <position position="1"/>
    </location>
</feature>
<accession>A0AAD4SVW9</accession>
<dbReference type="Proteomes" id="UP001202328">
    <property type="component" value="Unassembled WGS sequence"/>
</dbReference>
<gene>
    <name evidence="1" type="ORF">MKW98_011379</name>
</gene>
<name>A0AAD4SVW9_9MAGN</name>
<reference evidence="1" key="1">
    <citation type="submission" date="2022-04" db="EMBL/GenBank/DDBJ databases">
        <title>A functionally conserved STORR gene fusion in Papaver species that diverged 16.8 million years ago.</title>
        <authorList>
            <person name="Catania T."/>
        </authorList>
    </citation>
    <scope>NUCLEOTIDE SEQUENCE</scope>
    <source>
        <strain evidence="1">S-188037</strain>
    </source>
</reference>
<dbReference type="Gene3D" id="3.80.10.10">
    <property type="entry name" value="Ribonuclease Inhibitor"/>
    <property type="match status" value="2"/>
</dbReference>
<dbReference type="PANTHER" id="PTHR47186">
    <property type="entry name" value="LEUCINE-RICH REPEAT-CONTAINING PROTEIN 57"/>
    <property type="match status" value="1"/>
</dbReference>
<dbReference type="EMBL" id="JAJJMB010008429">
    <property type="protein sequence ID" value="KAI3923749.1"/>
    <property type="molecule type" value="Genomic_DNA"/>
</dbReference>
<evidence type="ECO:0000313" key="2">
    <source>
        <dbReference type="Proteomes" id="UP001202328"/>
    </source>
</evidence>
<comment type="caution">
    <text evidence="1">The sequence shown here is derived from an EMBL/GenBank/DDBJ whole genome shotgun (WGS) entry which is preliminary data.</text>
</comment>
<proteinExistence type="predicted"/>
<sequence length="187" mass="20803">ILKLKDCSHLSCLPTYMRNLTNLRHLDITDCDKLTKMPIGMGKLISLRTLGLFIVGEESGCGITDLTHLSVQNKGSRHLANLRRLTISACPKLEFSHEDDADFQNLISLRFLGLNGLDKMTYLPPLPLLTSLVLGNCSAPTTLEDWMPNLTSLRSLRIGGCENLESLSDRLQQLTALTKLVILRCEI</sequence>
<keyword evidence="2" id="KW-1185">Reference proteome</keyword>
<organism evidence="1 2">
    <name type="scientific">Papaver atlanticum</name>
    <dbReference type="NCBI Taxonomy" id="357466"/>
    <lineage>
        <taxon>Eukaryota</taxon>
        <taxon>Viridiplantae</taxon>
        <taxon>Streptophyta</taxon>
        <taxon>Embryophyta</taxon>
        <taxon>Tracheophyta</taxon>
        <taxon>Spermatophyta</taxon>
        <taxon>Magnoliopsida</taxon>
        <taxon>Ranunculales</taxon>
        <taxon>Papaveraceae</taxon>
        <taxon>Papaveroideae</taxon>
        <taxon>Papaver</taxon>
    </lineage>
</organism>
<protein>
    <submittedName>
        <fullName evidence="1">Uncharacterized protein</fullName>
    </submittedName>
</protein>
<dbReference type="SUPFAM" id="SSF52058">
    <property type="entry name" value="L domain-like"/>
    <property type="match status" value="1"/>
</dbReference>
<dbReference type="InterPro" id="IPR032675">
    <property type="entry name" value="LRR_dom_sf"/>
</dbReference>